<dbReference type="Proteomes" id="UP000194267">
    <property type="component" value="Unassembled WGS sequence"/>
</dbReference>
<evidence type="ECO:0000313" key="9">
    <source>
        <dbReference type="EMBL" id="OTA41213.1"/>
    </source>
</evidence>
<reference evidence="10" key="1">
    <citation type="submission" date="2016-04" db="EMBL/GenBank/DDBJ databases">
        <authorList>
            <person name="Antunes L.P."/>
            <person name="Martins L.F."/>
            <person name="Pereira R.V."/>
            <person name="Thomas A.M."/>
            <person name="Barbosa D."/>
            <person name="Nascimento L."/>
            <person name="Silva G.M."/>
            <person name="Condomitti G.W."/>
            <person name="Digiampietri L.A."/>
            <person name="Lombardi K.C."/>
            <person name="Ramos P.L."/>
            <person name="Quaggio R.B."/>
            <person name="Oliveira J.C."/>
            <person name="Pascon R.C."/>
            <person name="Cruz J.B."/>
            <person name="Silva A.M."/>
            <person name="Setubal J.C."/>
        </authorList>
    </citation>
    <scope>NUCLEOTIDE SEQUENCE [LARGE SCALE GENOMIC DNA]</scope>
</reference>
<keyword evidence="6" id="KW-0597">Phosphoprotein</keyword>
<dbReference type="InterPro" id="IPR011006">
    <property type="entry name" value="CheY-like_superfamily"/>
</dbReference>
<dbReference type="AlphaFoldDB" id="A0A1Y2T7H5"/>
<dbReference type="InterPro" id="IPR058245">
    <property type="entry name" value="NreC/VraR/RcsB-like_REC"/>
</dbReference>
<protein>
    <recommendedName>
        <fullName evidence="1">Stage 0 sporulation protein A homolog</fullName>
    </recommendedName>
</protein>
<evidence type="ECO:0000256" key="4">
    <source>
        <dbReference type="ARBA" id="ARBA00023163"/>
    </source>
</evidence>
<sequence>MLICDDHMMVREGVRMVLQSEPDIELVGEAGRGEEAVELTKQLKPDVVIMDISLPDISGIEATKLIKEAVPETKVIGLTMHEEEPSCWSFCARGPTRTSSSGLPRPTWWVRSAP</sequence>
<feature type="region of interest" description="Disordered" evidence="7">
    <location>
        <begin position="95"/>
        <end position="114"/>
    </location>
</feature>
<dbReference type="CDD" id="cd17535">
    <property type="entry name" value="REC_NarL-like"/>
    <property type="match status" value="1"/>
</dbReference>
<dbReference type="Gene3D" id="3.40.50.2300">
    <property type="match status" value="1"/>
</dbReference>
<evidence type="ECO:0000256" key="6">
    <source>
        <dbReference type="PROSITE-ProRule" id="PRU00169"/>
    </source>
</evidence>
<dbReference type="GO" id="GO:0003677">
    <property type="term" value="F:DNA binding"/>
    <property type="evidence" value="ECO:0007669"/>
    <property type="project" value="UniProtKB-KW"/>
</dbReference>
<organism evidence="9 10">
    <name type="scientific">Symbiobacterium thermophilum</name>
    <dbReference type="NCBI Taxonomy" id="2734"/>
    <lineage>
        <taxon>Bacteria</taxon>
        <taxon>Bacillati</taxon>
        <taxon>Bacillota</taxon>
        <taxon>Clostridia</taxon>
        <taxon>Eubacteriales</taxon>
        <taxon>Symbiobacteriaceae</taxon>
        <taxon>Symbiobacterium</taxon>
    </lineage>
</organism>
<dbReference type="InterPro" id="IPR001789">
    <property type="entry name" value="Sig_transdc_resp-reg_receiver"/>
</dbReference>
<dbReference type="SMART" id="SM00448">
    <property type="entry name" value="REC"/>
    <property type="match status" value="1"/>
</dbReference>
<dbReference type="Pfam" id="PF00072">
    <property type="entry name" value="Response_reg"/>
    <property type="match status" value="1"/>
</dbReference>
<feature type="modified residue" description="4-aspartylphosphate" evidence="6">
    <location>
        <position position="51"/>
    </location>
</feature>
<keyword evidence="4" id="KW-0804">Transcription</keyword>
<dbReference type="SUPFAM" id="SSF52172">
    <property type="entry name" value="CheY-like"/>
    <property type="match status" value="1"/>
</dbReference>
<dbReference type="EMBL" id="LWLV01000674">
    <property type="protein sequence ID" value="OTA41213.1"/>
    <property type="molecule type" value="Genomic_DNA"/>
</dbReference>
<evidence type="ECO:0000256" key="3">
    <source>
        <dbReference type="ARBA" id="ARBA00023125"/>
    </source>
</evidence>
<comment type="caution">
    <text evidence="9">The sequence shown here is derived from an EMBL/GenBank/DDBJ whole genome shotgun (WGS) entry which is preliminary data.</text>
</comment>
<accession>A0A1Y2T7H5</accession>
<evidence type="ECO:0000256" key="5">
    <source>
        <dbReference type="ARBA" id="ARBA00024867"/>
    </source>
</evidence>
<dbReference type="InterPro" id="IPR039420">
    <property type="entry name" value="WalR-like"/>
</dbReference>
<dbReference type="PROSITE" id="PS50110">
    <property type="entry name" value="RESPONSE_REGULATORY"/>
    <property type="match status" value="1"/>
</dbReference>
<feature type="domain" description="Response regulatory" evidence="8">
    <location>
        <begin position="1"/>
        <end position="114"/>
    </location>
</feature>
<evidence type="ECO:0000313" key="10">
    <source>
        <dbReference type="Proteomes" id="UP000194267"/>
    </source>
</evidence>
<keyword evidence="2" id="KW-0805">Transcription regulation</keyword>
<gene>
    <name evidence="9" type="ORF">A6D92_08820</name>
</gene>
<dbReference type="PANTHER" id="PTHR43214">
    <property type="entry name" value="TWO-COMPONENT RESPONSE REGULATOR"/>
    <property type="match status" value="1"/>
</dbReference>
<name>A0A1Y2T7H5_SYMTR</name>
<comment type="function">
    <text evidence="5">May play the central regulatory role in sporulation. It may be an element of the effector pathway responsible for the activation of sporulation genes in response to nutritional stress. Spo0A may act in concert with spo0H (a sigma factor) to control the expression of some genes that are critical to the sporulation process.</text>
</comment>
<evidence type="ECO:0000256" key="1">
    <source>
        <dbReference type="ARBA" id="ARBA00018672"/>
    </source>
</evidence>
<dbReference type="GO" id="GO:0000160">
    <property type="term" value="P:phosphorelay signal transduction system"/>
    <property type="evidence" value="ECO:0007669"/>
    <property type="project" value="InterPro"/>
</dbReference>
<evidence type="ECO:0000256" key="7">
    <source>
        <dbReference type="SAM" id="MobiDB-lite"/>
    </source>
</evidence>
<keyword evidence="3" id="KW-0238">DNA-binding</keyword>
<proteinExistence type="predicted"/>
<evidence type="ECO:0000256" key="2">
    <source>
        <dbReference type="ARBA" id="ARBA00023015"/>
    </source>
</evidence>
<evidence type="ECO:0000259" key="8">
    <source>
        <dbReference type="PROSITE" id="PS50110"/>
    </source>
</evidence>